<dbReference type="AlphaFoldDB" id="A0A0A9FJY0"/>
<sequence>MGRTEPLLTEVGVHPAMHWRRLRRRS</sequence>
<proteinExistence type="predicted"/>
<dbReference type="EMBL" id="GBRH01187445">
    <property type="protein sequence ID" value="JAE10451.1"/>
    <property type="molecule type" value="Transcribed_RNA"/>
</dbReference>
<name>A0A0A9FJY0_ARUDO</name>
<accession>A0A0A9FJY0</accession>
<organism evidence="1">
    <name type="scientific">Arundo donax</name>
    <name type="common">Giant reed</name>
    <name type="synonym">Donax arundinaceus</name>
    <dbReference type="NCBI Taxonomy" id="35708"/>
    <lineage>
        <taxon>Eukaryota</taxon>
        <taxon>Viridiplantae</taxon>
        <taxon>Streptophyta</taxon>
        <taxon>Embryophyta</taxon>
        <taxon>Tracheophyta</taxon>
        <taxon>Spermatophyta</taxon>
        <taxon>Magnoliopsida</taxon>
        <taxon>Liliopsida</taxon>
        <taxon>Poales</taxon>
        <taxon>Poaceae</taxon>
        <taxon>PACMAD clade</taxon>
        <taxon>Arundinoideae</taxon>
        <taxon>Arundineae</taxon>
        <taxon>Arundo</taxon>
    </lineage>
</organism>
<protein>
    <submittedName>
        <fullName evidence="1">Uncharacterized protein</fullName>
    </submittedName>
</protein>
<reference evidence="1" key="1">
    <citation type="submission" date="2014-09" db="EMBL/GenBank/DDBJ databases">
        <authorList>
            <person name="Magalhaes I.L.F."/>
            <person name="Oliveira U."/>
            <person name="Santos F.R."/>
            <person name="Vidigal T.H.D.A."/>
            <person name="Brescovit A.D."/>
            <person name="Santos A.J."/>
        </authorList>
    </citation>
    <scope>NUCLEOTIDE SEQUENCE</scope>
    <source>
        <tissue evidence="1">Shoot tissue taken approximately 20 cm above the soil surface</tissue>
    </source>
</reference>
<reference evidence="1" key="2">
    <citation type="journal article" date="2015" name="Data Brief">
        <title>Shoot transcriptome of the giant reed, Arundo donax.</title>
        <authorList>
            <person name="Barrero R.A."/>
            <person name="Guerrero F.D."/>
            <person name="Moolhuijzen P."/>
            <person name="Goolsby J.A."/>
            <person name="Tidwell J."/>
            <person name="Bellgard S.E."/>
            <person name="Bellgard M.I."/>
        </authorList>
    </citation>
    <scope>NUCLEOTIDE SEQUENCE</scope>
    <source>
        <tissue evidence="1">Shoot tissue taken approximately 20 cm above the soil surface</tissue>
    </source>
</reference>
<evidence type="ECO:0000313" key="1">
    <source>
        <dbReference type="EMBL" id="JAE10451.1"/>
    </source>
</evidence>